<dbReference type="AlphaFoldDB" id="A0A1Y2J4E2"/>
<dbReference type="Proteomes" id="UP000193067">
    <property type="component" value="Unassembled WGS sequence"/>
</dbReference>
<accession>A0A1Y2J4E2</accession>
<sequence>MCRMGARNLLWVTRVHRLMYLRRASLATLWIQQSTGEGASVAHKVYTFRLSDLMTKPLRDGNLAGLCDHRER</sequence>
<keyword evidence="2" id="KW-1185">Reference proteome</keyword>
<evidence type="ECO:0000313" key="2">
    <source>
        <dbReference type="Proteomes" id="UP000193067"/>
    </source>
</evidence>
<proteinExistence type="predicted"/>
<evidence type="ECO:0000313" key="1">
    <source>
        <dbReference type="EMBL" id="OSD07674.1"/>
    </source>
</evidence>
<protein>
    <submittedName>
        <fullName evidence="1">Uncharacterized protein</fullName>
    </submittedName>
</protein>
<reference evidence="1 2" key="1">
    <citation type="journal article" date="2015" name="Biotechnol. Biofuels">
        <title>Enhanced degradation of softwood versus hardwood by the white-rot fungus Pycnoporus coccineus.</title>
        <authorList>
            <person name="Couturier M."/>
            <person name="Navarro D."/>
            <person name="Chevret D."/>
            <person name="Henrissat B."/>
            <person name="Piumi F."/>
            <person name="Ruiz-Duenas F.J."/>
            <person name="Martinez A.T."/>
            <person name="Grigoriev I.V."/>
            <person name="Riley R."/>
            <person name="Lipzen A."/>
            <person name="Berrin J.G."/>
            <person name="Master E.R."/>
            <person name="Rosso M.N."/>
        </authorList>
    </citation>
    <scope>NUCLEOTIDE SEQUENCE [LARGE SCALE GENOMIC DNA]</scope>
    <source>
        <strain evidence="1 2">BRFM310</strain>
    </source>
</reference>
<gene>
    <name evidence="1" type="ORF">PYCCODRAFT_339266</name>
</gene>
<organism evidence="1 2">
    <name type="scientific">Trametes coccinea (strain BRFM310)</name>
    <name type="common">Pycnoporus coccineus</name>
    <dbReference type="NCBI Taxonomy" id="1353009"/>
    <lineage>
        <taxon>Eukaryota</taxon>
        <taxon>Fungi</taxon>
        <taxon>Dikarya</taxon>
        <taxon>Basidiomycota</taxon>
        <taxon>Agaricomycotina</taxon>
        <taxon>Agaricomycetes</taxon>
        <taxon>Polyporales</taxon>
        <taxon>Polyporaceae</taxon>
        <taxon>Trametes</taxon>
    </lineage>
</organism>
<name>A0A1Y2J4E2_TRAC3</name>
<dbReference type="EMBL" id="KZ084087">
    <property type="protein sequence ID" value="OSD07674.1"/>
    <property type="molecule type" value="Genomic_DNA"/>
</dbReference>